<name>A0ABR0KNZ2_9EURO</name>
<organism evidence="4 5">
    <name type="scientific">Lithohypha guttulata</name>
    <dbReference type="NCBI Taxonomy" id="1690604"/>
    <lineage>
        <taxon>Eukaryota</taxon>
        <taxon>Fungi</taxon>
        <taxon>Dikarya</taxon>
        <taxon>Ascomycota</taxon>
        <taxon>Pezizomycotina</taxon>
        <taxon>Eurotiomycetes</taxon>
        <taxon>Chaetothyriomycetidae</taxon>
        <taxon>Chaetothyriales</taxon>
        <taxon>Trichomeriaceae</taxon>
        <taxon>Lithohypha</taxon>
    </lineage>
</organism>
<evidence type="ECO:0000313" key="5">
    <source>
        <dbReference type="Proteomes" id="UP001345013"/>
    </source>
</evidence>
<reference evidence="4 5" key="1">
    <citation type="submission" date="2023-08" db="EMBL/GenBank/DDBJ databases">
        <title>Black Yeasts Isolated from many extreme environments.</title>
        <authorList>
            <person name="Coleine C."/>
            <person name="Stajich J.E."/>
            <person name="Selbmann L."/>
        </authorList>
    </citation>
    <scope>NUCLEOTIDE SEQUENCE [LARGE SCALE GENOMIC DNA]</scope>
    <source>
        <strain evidence="4 5">CCFEE 5885</strain>
    </source>
</reference>
<dbReference type="InterPro" id="IPR051630">
    <property type="entry name" value="Corepressor-Demethylase"/>
</dbReference>
<dbReference type="Proteomes" id="UP001345013">
    <property type="component" value="Unassembled WGS sequence"/>
</dbReference>
<feature type="repeat" description="TPR" evidence="3">
    <location>
        <begin position="65"/>
        <end position="98"/>
    </location>
</feature>
<keyword evidence="3" id="KW-0802">TPR repeat</keyword>
<proteinExistence type="predicted"/>
<keyword evidence="2" id="KW-0539">Nucleus</keyword>
<feature type="repeat" description="TPR" evidence="3">
    <location>
        <begin position="99"/>
        <end position="132"/>
    </location>
</feature>
<protein>
    <submittedName>
        <fullName evidence="4">Glucose repression mediator protein</fullName>
    </submittedName>
</protein>
<dbReference type="SUPFAM" id="SSF48452">
    <property type="entry name" value="TPR-like"/>
    <property type="match status" value="1"/>
</dbReference>
<dbReference type="EMBL" id="JAVRRG010000002">
    <property type="protein sequence ID" value="KAK5102265.1"/>
    <property type="molecule type" value="Genomic_DNA"/>
</dbReference>
<dbReference type="PANTHER" id="PTHR14017">
    <property type="entry name" value="LYSINE-SPECIFIC DEMETHYLASE"/>
    <property type="match status" value="1"/>
</dbReference>
<comment type="caution">
    <text evidence="4">The sequence shown here is derived from an EMBL/GenBank/DDBJ whole genome shotgun (WGS) entry which is preliminary data.</text>
</comment>
<dbReference type="PANTHER" id="PTHR14017:SF1">
    <property type="entry name" value="LD02225P"/>
    <property type="match status" value="1"/>
</dbReference>
<dbReference type="InterPro" id="IPR019734">
    <property type="entry name" value="TPR_rpt"/>
</dbReference>
<evidence type="ECO:0000256" key="3">
    <source>
        <dbReference type="PROSITE-ProRule" id="PRU00339"/>
    </source>
</evidence>
<evidence type="ECO:0000256" key="2">
    <source>
        <dbReference type="ARBA" id="ARBA00023242"/>
    </source>
</evidence>
<keyword evidence="5" id="KW-1185">Reference proteome</keyword>
<sequence>MGLQYVGWHSLVQAHSSWHRGEPNNSDKIEYAIVRLKESIDAGQFVLLSALVMYLVNRTPDASFSDTWYLLGRAYQERDAHREAHGAFQQAVYSEPSASVYWLSIAILFFRINQYRDSFDAMDRSVRLNPFAAITWLNLDILYARCQQGSDAFDAIQRSSELEGGQQLLEAAGISIANGDFCRHDPSHYSMVQPPLLLVHEPLDSTGLAEEIVIPELKDHIDFSPEDERS</sequence>
<evidence type="ECO:0000313" key="4">
    <source>
        <dbReference type="EMBL" id="KAK5102265.1"/>
    </source>
</evidence>
<dbReference type="InterPro" id="IPR011990">
    <property type="entry name" value="TPR-like_helical_dom_sf"/>
</dbReference>
<dbReference type="PROSITE" id="PS50005">
    <property type="entry name" value="TPR"/>
    <property type="match status" value="2"/>
</dbReference>
<accession>A0ABR0KNZ2</accession>
<dbReference type="Gene3D" id="1.25.40.10">
    <property type="entry name" value="Tetratricopeptide repeat domain"/>
    <property type="match status" value="1"/>
</dbReference>
<comment type="subcellular location">
    <subcellularLocation>
        <location evidence="1">Nucleus</location>
    </subcellularLocation>
</comment>
<gene>
    <name evidence="4" type="primary">SSN6_1</name>
    <name evidence="4" type="ORF">LTR24_000175</name>
</gene>
<evidence type="ECO:0000256" key="1">
    <source>
        <dbReference type="ARBA" id="ARBA00004123"/>
    </source>
</evidence>